<organism evidence="1 2">
    <name type="scientific">Giesbergeria anulus</name>
    <dbReference type="NCBI Taxonomy" id="180197"/>
    <lineage>
        <taxon>Bacteria</taxon>
        <taxon>Pseudomonadati</taxon>
        <taxon>Pseudomonadota</taxon>
        <taxon>Betaproteobacteria</taxon>
        <taxon>Burkholderiales</taxon>
        <taxon>Comamonadaceae</taxon>
        <taxon>Giesbergeria</taxon>
    </lineage>
</organism>
<evidence type="ECO:0000313" key="1">
    <source>
        <dbReference type="EMBL" id="SEQ20032.1"/>
    </source>
</evidence>
<accession>A0A1H9E360</accession>
<reference evidence="1 2" key="1">
    <citation type="submission" date="2016-10" db="EMBL/GenBank/DDBJ databases">
        <authorList>
            <person name="de Groot N.N."/>
        </authorList>
    </citation>
    <scope>NUCLEOTIDE SEQUENCE [LARGE SCALE GENOMIC DNA]</scope>
    <source>
        <strain evidence="1 2">ATCC 35958</strain>
    </source>
</reference>
<dbReference type="RefSeq" id="WP_091451338.1">
    <property type="nucleotide sequence ID" value="NZ_FOGD01000001.1"/>
</dbReference>
<sequence>MPPNQIPPPTSDALLHKMVARLDNLHADIGDMKSAVRDLASAVTRLALIEERQTQASQSLERAFKEIEKCSTRIDAINASTDTRIDALERAQPMLNQTSQWIITAVHGGAGLAVMFAAKQLGWL</sequence>
<keyword evidence="2" id="KW-1185">Reference proteome</keyword>
<protein>
    <submittedName>
        <fullName evidence="1">Uncharacterized protein</fullName>
    </submittedName>
</protein>
<dbReference type="AlphaFoldDB" id="A0A1H9E360"/>
<dbReference type="OrthoDB" id="9182206at2"/>
<proteinExistence type="predicted"/>
<dbReference type="Proteomes" id="UP000199766">
    <property type="component" value="Unassembled WGS sequence"/>
</dbReference>
<dbReference type="EMBL" id="FOGD01000001">
    <property type="protein sequence ID" value="SEQ20032.1"/>
    <property type="molecule type" value="Genomic_DNA"/>
</dbReference>
<gene>
    <name evidence="1" type="ORF">SAMN02982919_00187</name>
</gene>
<dbReference type="STRING" id="180197.SAMN02982919_00187"/>
<evidence type="ECO:0000313" key="2">
    <source>
        <dbReference type="Proteomes" id="UP000199766"/>
    </source>
</evidence>
<name>A0A1H9E360_9BURK</name>